<proteinExistence type="inferred from homology"/>
<organism evidence="4 5">
    <name type="scientific">Candidatus Amesbacteria bacterium GW2011_GWC1_47_15</name>
    <dbReference type="NCBI Taxonomy" id="1618364"/>
    <lineage>
        <taxon>Bacteria</taxon>
        <taxon>Candidatus Amesiibacteriota</taxon>
    </lineage>
</organism>
<protein>
    <recommendedName>
        <fullName evidence="3">Small ribosomal subunit protein bS16</fullName>
    </recommendedName>
</protein>
<dbReference type="GO" id="GO:0015935">
    <property type="term" value="C:small ribosomal subunit"/>
    <property type="evidence" value="ECO:0007669"/>
    <property type="project" value="TreeGrafter"/>
</dbReference>
<dbReference type="NCBIfam" id="TIGR00002">
    <property type="entry name" value="S16"/>
    <property type="match status" value="1"/>
</dbReference>
<evidence type="ECO:0000313" key="5">
    <source>
        <dbReference type="Proteomes" id="UP000034502"/>
    </source>
</evidence>
<dbReference type="Gene3D" id="3.30.1320.10">
    <property type="match status" value="1"/>
</dbReference>
<dbReference type="Pfam" id="PF00886">
    <property type="entry name" value="Ribosomal_S16"/>
    <property type="match status" value="1"/>
</dbReference>
<accession>A0A0G1S5N3</accession>
<comment type="caution">
    <text evidence="4">The sequence shown here is derived from an EMBL/GenBank/DDBJ whole genome shotgun (WGS) entry which is preliminary data.</text>
</comment>
<evidence type="ECO:0000313" key="4">
    <source>
        <dbReference type="EMBL" id="KKU64656.1"/>
    </source>
</evidence>
<dbReference type="EMBL" id="LCNU01000006">
    <property type="protein sequence ID" value="KKU64656.1"/>
    <property type="molecule type" value="Genomic_DNA"/>
</dbReference>
<evidence type="ECO:0000256" key="2">
    <source>
        <dbReference type="ARBA" id="ARBA00023274"/>
    </source>
</evidence>
<dbReference type="InterPro" id="IPR000307">
    <property type="entry name" value="Ribosomal_bS16"/>
</dbReference>
<dbReference type="AlphaFoldDB" id="A0A0G1S5N3"/>
<dbReference type="InterPro" id="IPR023803">
    <property type="entry name" value="Ribosomal_bS16_dom_sf"/>
</dbReference>
<evidence type="ECO:0000256" key="3">
    <source>
        <dbReference type="HAMAP-Rule" id="MF_00385"/>
    </source>
</evidence>
<dbReference type="Proteomes" id="UP000034502">
    <property type="component" value="Unassembled WGS sequence"/>
</dbReference>
<evidence type="ECO:0000256" key="1">
    <source>
        <dbReference type="ARBA" id="ARBA00022980"/>
    </source>
</evidence>
<comment type="similarity">
    <text evidence="3">Belongs to the bacterial ribosomal protein bS16 family.</text>
</comment>
<dbReference type="GO" id="GO:0005737">
    <property type="term" value="C:cytoplasm"/>
    <property type="evidence" value="ECO:0007669"/>
    <property type="project" value="UniProtKB-ARBA"/>
</dbReference>
<dbReference type="PANTHER" id="PTHR12919:SF20">
    <property type="entry name" value="SMALL RIBOSOMAL SUBUNIT PROTEIN BS16M"/>
    <property type="match status" value="1"/>
</dbReference>
<dbReference type="STRING" id="1618364.UX86_C0006G0024"/>
<name>A0A0G1S5N3_9BACT</name>
<reference evidence="4 5" key="1">
    <citation type="journal article" date="2015" name="Nature">
        <title>rRNA introns, odd ribosomes, and small enigmatic genomes across a large radiation of phyla.</title>
        <authorList>
            <person name="Brown C.T."/>
            <person name="Hug L.A."/>
            <person name="Thomas B.C."/>
            <person name="Sharon I."/>
            <person name="Castelle C.J."/>
            <person name="Singh A."/>
            <person name="Wilkins M.J."/>
            <person name="Williams K.H."/>
            <person name="Banfield J.F."/>
        </authorList>
    </citation>
    <scope>NUCLEOTIDE SEQUENCE [LARGE SCALE GENOMIC DNA]</scope>
</reference>
<keyword evidence="1 3" id="KW-0689">Ribosomal protein</keyword>
<gene>
    <name evidence="3" type="primary">rpsP</name>
    <name evidence="4" type="ORF">UX86_C0006G0024</name>
</gene>
<dbReference type="HAMAP" id="MF_00385">
    <property type="entry name" value="Ribosomal_bS16"/>
    <property type="match status" value="1"/>
</dbReference>
<dbReference type="GO" id="GO:0003735">
    <property type="term" value="F:structural constituent of ribosome"/>
    <property type="evidence" value="ECO:0007669"/>
    <property type="project" value="InterPro"/>
</dbReference>
<dbReference type="GO" id="GO:0006412">
    <property type="term" value="P:translation"/>
    <property type="evidence" value="ECO:0007669"/>
    <property type="project" value="UniProtKB-UniRule"/>
</dbReference>
<dbReference type="PANTHER" id="PTHR12919">
    <property type="entry name" value="30S RIBOSOMAL PROTEIN S16"/>
    <property type="match status" value="1"/>
</dbReference>
<sequence>MLKIKLAPHGKKGDIQYRIVVAEENSKITGRWIDHLGFYRPRTKELVVDESEVKRWISLGAQPTEKIRRLLKIH</sequence>
<dbReference type="SUPFAM" id="SSF54565">
    <property type="entry name" value="Ribosomal protein S16"/>
    <property type="match status" value="1"/>
</dbReference>
<keyword evidence="2 3" id="KW-0687">Ribonucleoprotein</keyword>